<sequence length="94" mass="11168">MLKLEQSLNKNYKKRKKIERMNIMTNPFENKDGNYYVLINDEGQYSLWPDFIQVPEGWNIAYGPEGLTVCQDYIEDYWNDLLPTSLKKKKLSIS</sequence>
<dbReference type="InterPro" id="IPR037407">
    <property type="entry name" value="MLP_fam"/>
</dbReference>
<dbReference type="KEGG" id="oih:OB0959"/>
<protein>
    <submittedName>
        <fullName evidence="2">Hypothetical conserved protein</fullName>
    </submittedName>
</protein>
<dbReference type="AlphaFoldDB" id="Q8CUZ8"/>
<dbReference type="InterPro" id="IPR005153">
    <property type="entry name" value="MbtH-like_dom"/>
</dbReference>
<dbReference type="Gene3D" id="3.90.820.10">
    <property type="entry name" value="Structural Genomics, Unknown Function 30-nov-00 1gh9 Mol_id"/>
    <property type="match status" value="1"/>
</dbReference>
<dbReference type="PANTHER" id="PTHR38444">
    <property type="entry name" value="ENTEROBACTIN BIOSYNTHESIS PROTEIN YBDZ"/>
    <property type="match status" value="1"/>
</dbReference>
<evidence type="ECO:0000259" key="1">
    <source>
        <dbReference type="SMART" id="SM00923"/>
    </source>
</evidence>
<dbReference type="GO" id="GO:0019290">
    <property type="term" value="P:siderophore biosynthetic process"/>
    <property type="evidence" value="ECO:0007669"/>
    <property type="project" value="TreeGrafter"/>
</dbReference>
<dbReference type="STRING" id="221109.gene:10733197"/>
<accession>Q8CUZ8</accession>
<evidence type="ECO:0000313" key="3">
    <source>
        <dbReference type="Proteomes" id="UP000000822"/>
    </source>
</evidence>
<dbReference type="InterPro" id="IPR038020">
    <property type="entry name" value="MbtH-like_sf"/>
</dbReference>
<dbReference type="Pfam" id="PF03621">
    <property type="entry name" value="MbtH"/>
    <property type="match status" value="1"/>
</dbReference>
<reference evidence="2 3" key="1">
    <citation type="journal article" date="2001" name="FEMS Microbiol. Lett.">
        <title>Oceanobacillus iheyensis gen. nov., sp. nov., a deep-sea extremely halotolerant and alkaliphilic species isolated from a depth of 1050 m on the Iheya Ridge.</title>
        <authorList>
            <person name="Lu J."/>
            <person name="Nogi Y."/>
            <person name="Takami H."/>
        </authorList>
    </citation>
    <scope>NUCLEOTIDE SEQUENCE [LARGE SCALE GENOMIC DNA]</scope>
    <source>
        <strain evidence="3">DSM 14371 / CIP 107618 / JCM 11309 / KCTC 3954 / HTE831</strain>
    </source>
</reference>
<evidence type="ECO:0000313" key="2">
    <source>
        <dbReference type="EMBL" id="BAC12915.1"/>
    </source>
</evidence>
<dbReference type="PANTHER" id="PTHR38444:SF1">
    <property type="entry name" value="ENTEROBACTIN BIOSYNTHESIS PROTEIN YBDZ"/>
    <property type="match status" value="1"/>
</dbReference>
<proteinExistence type="predicted"/>
<name>Q8CUZ8_OCEIH</name>
<organism evidence="2 3">
    <name type="scientific">Oceanobacillus iheyensis (strain DSM 14371 / CIP 107618 / JCM 11309 / KCTC 3954 / HTE831)</name>
    <dbReference type="NCBI Taxonomy" id="221109"/>
    <lineage>
        <taxon>Bacteria</taxon>
        <taxon>Bacillati</taxon>
        <taxon>Bacillota</taxon>
        <taxon>Bacilli</taxon>
        <taxon>Bacillales</taxon>
        <taxon>Bacillaceae</taxon>
        <taxon>Oceanobacillus</taxon>
    </lineage>
</organism>
<keyword evidence="3" id="KW-1185">Reference proteome</keyword>
<dbReference type="Proteomes" id="UP000000822">
    <property type="component" value="Chromosome"/>
</dbReference>
<dbReference type="EMBL" id="BA000028">
    <property type="protein sequence ID" value="BAC12915.1"/>
    <property type="molecule type" value="Genomic_DNA"/>
</dbReference>
<dbReference type="SUPFAM" id="SSF160582">
    <property type="entry name" value="MbtH-like"/>
    <property type="match status" value="1"/>
</dbReference>
<dbReference type="PhylomeDB" id="Q8CUZ8"/>
<reference evidence="2 3" key="2">
    <citation type="journal article" date="2002" name="Nucleic Acids Res.">
        <title>Genome sequence of Oceanobacillus iheyensis isolated from the Iheya Ridge and its unexpected adaptive capabilities to extreme environments.</title>
        <authorList>
            <person name="Takami H."/>
            <person name="Takaki Y."/>
            <person name="Uchiyama I."/>
        </authorList>
    </citation>
    <scope>NUCLEOTIDE SEQUENCE [LARGE SCALE GENOMIC DNA]</scope>
    <source>
        <strain evidence="3">DSM 14371 / CIP 107618 / JCM 11309 / KCTC 3954 / HTE831</strain>
    </source>
</reference>
<dbReference type="SMART" id="SM00923">
    <property type="entry name" value="MbtH"/>
    <property type="match status" value="1"/>
</dbReference>
<dbReference type="eggNOG" id="COG3251">
    <property type="taxonomic scope" value="Bacteria"/>
</dbReference>
<dbReference type="GO" id="GO:0005829">
    <property type="term" value="C:cytosol"/>
    <property type="evidence" value="ECO:0007669"/>
    <property type="project" value="TreeGrafter"/>
</dbReference>
<dbReference type="HOGENOM" id="CLU_181321_1_0_9"/>
<feature type="domain" description="MbtH-like" evidence="1">
    <location>
        <begin position="26"/>
        <end position="76"/>
    </location>
</feature>
<gene>
    <name evidence="2" type="ordered locus">OB0959</name>
</gene>